<evidence type="ECO:0000313" key="2">
    <source>
        <dbReference type="EMBL" id="MEN3749057.1"/>
    </source>
</evidence>
<proteinExistence type="predicted"/>
<evidence type="ECO:0000313" key="3">
    <source>
        <dbReference type="Proteomes" id="UP001427805"/>
    </source>
</evidence>
<keyword evidence="3" id="KW-1185">Reference proteome</keyword>
<dbReference type="EMBL" id="JBDIZK010000011">
    <property type="protein sequence ID" value="MEN3749057.1"/>
    <property type="molecule type" value="Genomic_DNA"/>
</dbReference>
<evidence type="ECO:0000256" key="1">
    <source>
        <dbReference type="SAM" id="Phobius"/>
    </source>
</evidence>
<dbReference type="RefSeq" id="WP_346248094.1">
    <property type="nucleotide sequence ID" value="NZ_JBDIZK010000011.1"/>
</dbReference>
<reference evidence="2 3" key="1">
    <citation type="submission" date="2024-05" db="EMBL/GenBank/DDBJ databases">
        <title>Sphingomonas sp. HF-S3 16S ribosomal RNA gene Genome sequencing and assembly.</title>
        <authorList>
            <person name="Lee H."/>
        </authorList>
    </citation>
    <scope>NUCLEOTIDE SEQUENCE [LARGE SCALE GENOMIC DNA]</scope>
    <source>
        <strain evidence="2 3">HF-S3</strain>
    </source>
</reference>
<sequence>MQHLRLRDSTTRGHPIRRTLRQVRAAERRRLDDSDARLFLVSFAAFFICFATFLL</sequence>
<comment type="caution">
    <text evidence="2">The sequence shown here is derived from an EMBL/GenBank/DDBJ whole genome shotgun (WGS) entry which is preliminary data.</text>
</comment>
<accession>A0ABV0BBX0</accession>
<keyword evidence="1" id="KW-1133">Transmembrane helix</keyword>
<organism evidence="2 3">
    <name type="scientific">Sphingomonas rustica</name>
    <dbReference type="NCBI Taxonomy" id="3103142"/>
    <lineage>
        <taxon>Bacteria</taxon>
        <taxon>Pseudomonadati</taxon>
        <taxon>Pseudomonadota</taxon>
        <taxon>Alphaproteobacteria</taxon>
        <taxon>Sphingomonadales</taxon>
        <taxon>Sphingomonadaceae</taxon>
        <taxon>Sphingomonas</taxon>
    </lineage>
</organism>
<protein>
    <submittedName>
        <fullName evidence="2">Uncharacterized protein</fullName>
    </submittedName>
</protein>
<keyword evidence="1" id="KW-0472">Membrane</keyword>
<name>A0ABV0BBX0_9SPHN</name>
<dbReference type="Proteomes" id="UP001427805">
    <property type="component" value="Unassembled WGS sequence"/>
</dbReference>
<feature type="transmembrane region" description="Helical" evidence="1">
    <location>
        <begin position="38"/>
        <end position="54"/>
    </location>
</feature>
<gene>
    <name evidence="2" type="ORF">TPR58_17925</name>
</gene>
<keyword evidence="1" id="KW-0812">Transmembrane</keyword>